<dbReference type="Pfam" id="PF01522">
    <property type="entry name" value="Polysacc_deac_1"/>
    <property type="match status" value="1"/>
</dbReference>
<dbReference type="PROSITE" id="PS51677">
    <property type="entry name" value="NODB"/>
    <property type="match status" value="1"/>
</dbReference>
<keyword evidence="1" id="KW-0479">Metal-binding</keyword>
<dbReference type="InterPro" id="IPR002509">
    <property type="entry name" value="NODB_dom"/>
</dbReference>
<gene>
    <name evidence="4" type="ORF">J2S14_002872</name>
</gene>
<dbReference type="InterPro" id="IPR025453">
    <property type="entry name" value="DUF4309"/>
</dbReference>
<evidence type="ECO:0000256" key="2">
    <source>
        <dbReference type="ARBA" id="ARBA00022801"/>
    </source>
</evidence>
<keyword evidence="5" id="KW-1185">Reference proteome</keyword>
<dbReference type="Gene3D" id="3.20.20.370">
    <property type="entry name" value="Glycoside hydrolase/deacetylase"/>
    <property type="match status" value="1"/>
</dbReference>
<dbReference type="Proteomes" id="UP001232343">
    <property type="component" value="Unassembled WGS sequence"/>
</dbReference>
<reference evidence="4 5" key="1">
    <citation type="submission" date="2023-07" db="EMBL/GenBank/DDBJ databases">
        <title>Genomic Encyclopedia of Type Strains, Phase IV (KMG-IV): sequencing the most valuable type-strain genomes for metagenomic binning, comparative biology and taxonomic classification.</title>
        <authorList>
            <person name="Goeker M."/>
        </authorList>
    </citation>
    <scope>NUCLEOTIDE SEQUENCE [LARGE SCALE GENOMIC DNA]</scope>
    <source>
        <strain evidence="4 5">DSM 27848</strain>
    </source>
</reference>
<accession>A0ABU0D6L6</accession>
<name>A0ABU0D6L6_9BACI</name>
<evidence type="ECO:0000256" key="1">
    <source>
        <dbReference type="ARBA" id="ARBA00022723"/>
    </source>
</evidence>
<dbReference type="SUPFAM" id="SSF88713">
    <property type="entry name" value="Glycoside hydrolase/deacetylase"/>
    <property type="match status" value="1"/>
</dbReference>
<dbReference type="InterPro" id="IPR050248">
    <property type="entry name" value="Polysacc_deacetylase_ArnD"/>
</dbReference>
<sequence>MRAPVLMLILIFLITLSGCSTKKSLPIEELPSNDNELHPKEVSPSSFEIEQIMKLASKGMVIDSPFNVFESSIQQVKSSWGEPEQIDEVAGGSYATYKERNTVFGFNPEGEIYDLRSYNENLRELTMEKVEHELGQPKDMRKNNQESIYVYELQNNTELKFIISSNTKRVDHISIYNPARIKTQQYVLDIKGNSNQLTDKAWRSMQNWRVQIKKFTTEHNNVYLNGPNKKMVALTFDDGPDETITPAIIDVLNDYNVKGNFFFLGSNVKLHPEVVKKAYESGHLVLSHSFNHVELTRLGKGEVEKEIKGAGEEIQSVIGKMPAILRTPYGDTNDQVVNVSKEQGYSIVLWSIDTLDWSQKDATNIVKNVVGNVRNGDIILMHSDSDKMETEKALPLIIEALEKMNYEIVDLETLLNIKAYQ</sequence>
<dbReference type="CDD" id="cd10917">
    <property type="entry name" value="CE4_NodB_like_6s_7s"/>
    <property type="match status" value="1"/>
</dbReference>
<dbReference type="EMBL" id="JAUSUO010000007">
    <property type="protein sequence ID" value="MDQ0344037.1"/>
    <property type="molecule type" value="Genomic_DNA"/>
</dbReference>
<evidence type="ECO:0000259" key="3">
    <source>
        <dbReference type="PROSITE" id="PS51677"/>
    </source>
</evidence>
<evidence type="ECO:0000313" key="4">
    <source>
        <dbReference type="EMBL" id="MDQ0344037.1"/>
    </source>
</evidence>
<dbReference type="RefSeq" id="WP_244682150.1">
    <property type="nucleotide sequence ID" value="NZ_JALIRM010000010.1"/>
</dbReference>
<organism evidence="4 5">
    <name type="scientific">Lederbergia wuyishanensis</name>
    <dbReference type="NCBI Taxonomy" id="1347903"/>
    <lineage>
        <taxon>Bacteria</taxon>
        <taxon>Bacillati</taxon>
        <taxon>Bacillota</taxon>
        <taxon>Bacilli</taxon>
        <taxon>Bacillales</taxon>
        <taxon>Bacillaceae</taxon>
        <taxon>Lederbergia</taxon>
    </lineage>
</organism>
<keyword evidence="2" id="KW-0378">Hydrolase</keyword>
<dbReference type="PROSITE" id="PS51257">
    <property type="entry name" value="PROKAR_LIPOPROTEIN"/>
    <property type="match status" value="1"/>
</dbReference>
<dbReference type="PANTHER" id="PTHR10587:SF133">
    <property type="entry name" value="CHITIN DEACETYLASE 1-RELATED"/>
    <property type="match status" value="1"/>
</dbReference>
<proteinExistence type="predicted"/>
<dbReference type="PANTHER" id="PTHR10587">
    <property type="entry name" value="GLYCOSYL TRANSFERASE-RELATED"/>
    <property type="match status" value="1"/>
</dbReference>
<protein>
    <submittedName>
        <fullName evidence="4">Peptidoglycan/xylan/chitin deacetylase (PgdA/CDA1 family)</fullName>
    </submittedName>
</protein>
<feature type="domain" description="NodB homology" evidence="3">
    <location>
        <begin position="230"/>
        <end position="409"/>
    </location>
</feature>
<comment type="caution">
    <text evidence="4">The sequence shown here is derived from an EMBL/GenBank/DDBJ whole genome shotgun (WGS) entry which is preliminary data.</text>
</comment>
<dbReference type="Pfam" id="PF14172">
    <property type="entry name" value="DUF4309"/>
    <property type="match status" value="1"/>
</dbReference>
<evidence type="ECO:0000313" key="5">
    <source>
        <dbReference type="Proteomes" id="UP001232343"/>
    </source>
</evidence>
<dbReference type="InterPro" id="IPR011330">
    <property type="entry name" value="Glyco_hydro/deAcase_b/a-brl"/>
</dbReference>